<dbReference type="InterPro" id="IPR002933">
    <property type="entry name" value="Peptidase_M20"/>
</dbReference>
<keyword evidence="8" id="KW-1185">Reference proteome</keyword>
<proteinExistence type="inferred from homology"/>
<dbReference type="PANTHER" id="PTHR45962">
    <property type="entry name" value="N-FATTY-ACYL-AMINO ACID SYNTHASE/HYDROLASE PM20D1"/>
    <property type="match status" value="1"/>
</dbReference>
<name>A0ABY9RLW7_9BURK</name>
<dbReference type="InterPro" id="IPR011650">
    <property type="entry name" value="Peptidase_M20_dimer"/>
</dbReference>
<dbReference type="InterPro" id="IPR047177">
    <property type="entry name" value="Pept_M20A"/>
</dbReference>
<dbReference type="Gene3D" id="3.30.70.360">
    <property type="match status" value="1"/>
</dbReference>
<keyword evidence="4" id="KW-0378">Hydrolase</keyword>
<evidence type="ECO:0000313" key="8">
    <source>
        <dbReference type="Proteomes" id="UP001181355"/>
    </source>
</evidence>
<keyword evidence="2" id="KW-0645">Protease</keyword>
<evidence type="ECO:0000259" key="6">
    <source>
        <dbReference type="Pfam" id="PF07687"/>
    </source>
</evidence>
<sequence>MKMLGHWQYDVMQAKTQHALTSSEVNNGSLFKFPFKYSLQTFLEKKNIALAAMLALSLGSASLAQAAETTPNLSPEQKQLRAVYQELVEINTTNSVGSCTKAAQAMAARLKSAGYSDKEVQVLVPPKGPQKGNLVARFSANAGSGGASKRPLLLLAHIDVVEAKREDWVRDPFKLIEEKGLFYARGASDDKAMAAIFVANMMQYKQEKLKTKRDLILALTCDEELIPSDFNGVEFLLKHHRPLIDAEFALNEGGSGLMDKNGKPIRNGLQAGEKTFQTFQLEITNSGGHSSQPRKDNAIYRLSDALSRLGKFDFPFRLIPTTRAYFETMAEIEGGQIGADMKAILREPVDQEALARFSASSPFNNASVRTTCVATMVNAGHASNALPQRAQAMVNCRILPGETVEQTQATLTNVIADKDIKITALGVATVPPVPSLETEVVKHARAITQEMWPGTPLLPTLSPGGTDGRFLNTVGIPTYGISGMFHYPEGANAHGLNEKLPVKSLYEGQKFLNELTKRIAQ</sequence>
<gene>
    <name evidence="7" type="ORF">RF679_05240</name>
</gene>
<feature type="domain" description="Peptidase M20 dimerisation" evidence="6">
    <location>
        <begin position="272"/>
        <end position="419"/>
    </location>
</feature>
<evidence type="ECO:0000256" key="4">
    <source>
        <dbReference type="ARBA" id="ARBA00022801"/>
    </source>
</evidence>
<protein>
    <submittedName>
        <fullName evidence="7">M20/M25/M40 family metallo-hydrolase</fullName>
    </submittedName>
</protein>
<dbReference type="EMBL" id="CP133720">
    <property type="protein sequence ID" value="WMW81684.1"/>
    <property type="molecule type" value="Genomic_DNA"/>
</dbReference>
<dbReference type="InterPro" id="IPR001261">
    <property type="entry name" value="ArgE/DapE_CS"/>
</dbReference>
<evidence type="ECO:0000256" key="5">
    <source>
        <dbReference type="ARBA" id="ARBA00022833"/>
    </source>
</evidence>
<evidence type="ECO:0000256" key="2">
    <source>
        <dbReference type="ARBA" id="ARBA00022670"/>
    </source>
</evidence>
<dbReference type="SUPFAM" id="SSF53187">
    <property type="entry name" value="Zn-dependent exopeptidases"/>
    <property type="match status" value="1"/>
</dbReference>
<organism evidence="7 8">
    <name type="scientific">Undibacterium cyanobacteriorum</name>
    <dbReference type="NCBI Taxonomy" id="3073561"/>
    <lineage>
        <taxon>Bacteria</taxon>
        <taxon>Pseudomonadati</taxon>
        <taxon>Pseudomonadota</taxon>
        <taxon>Betaproteobacteria</taxon>
        <taxon>Burkholderiales</taxon>
        <taxon>Oxalobacteraceae</taxon>
        <taxon>Undibacterium</taxon>
    </lineage>
</organism>
<dbReference type="Pfam" id="PF07687">
    <property type="entry name" value="M20_dimer"/>
    <property type="match status" value="1"/>
</dbReference>
<comment type="similarity">
    <text evidence="1">Belongs to the peptidase M20A family.</text>
</comment>
<dbReference type="PROSITE" id="PS00758">
    <property type="entry name" value="ARGE_DAPE_CPG2_1"/>
    <property type="match status" value="1"/>
</dbReference>
<dbReference type="RefSeq" id="WP_309483162.1">
    <property type="nucleotide sequence ID" value="NZ_CP133720.1"/>
</dbReference>
<dbReference type="PANTHER" id="PTHR45962:SF1">
    <property type="entry name" value="N-FATTY-ACYL-AMINO ACID SYNTHASE_HYDROLASE PM20D1"/>
    <property type="match status" value="1"/>
</dbReference>
<dbReference type="InterPro" id="IPR036264">
    <property type="entry name" value="Bact_exopeptidase_dim_dom"/>
</dbReference>
<accession>A0ABY9RLW7</accession>
<dbReference type="NCBIfam" id="NF006596">
    <property type="entry name" value="PRK09133.1"/>
    <property type="match status" value="1"/>
</dbReference>
<evidence type="ECO:0000256" key="3">
    <source>
        <dbReference type="ARBA" id="ARBA00022723"/>
    </source>
</evidence>
<evidence type="ECO:0000256" key="1">
    <source>
        <dbReference type="ARBA" id="ARBA00006247"/>
    </source>
</evidence>
<dbReference type="Pfam" id="PF01546">
    <property type="entry name" value="Peptidase_M20"/>
    <property type="match status" value="1"/>
</dbReference>
<reference evidence="7" key="1">
    <citation type="submission" date="2023-09" db="EMBL/GenBank/DDBJ databases">
        <title>Undibacterium sp. 20NA77.5 isolated from freshwater.</title>
        <authorList>
            <person name="Le V."/>
            <person name="Ko S.-R."/>
            <person name="Ahn C.-Y."/>
            <person name="Oh H.-M."/>
        </authorList>
    </citation>
    <scope>NUCLEOTIDE SEQUENCE</scope>
    <source>
        <strain evidence="7">20NA77.5</strain>
    </source>
</reference>
<dbReference type="SUPFAM" id="SSF55031">
    <property type="entry name" value="Bacterial exopeptidase dimerisation domain"/>
    <property type="match status" value="1"/>
</dbReference>
<dbReference type="Proteomes" id="UP001181355">
    <property type="component" value="Chromosome"/>
</dbReference>
<keyword evidence="3" id="KW-0479">Metal-binding</keyword>
<evidence type="ECO:0000313" key="7">
    <source>
        <dbReference type="EMBL" id="WMW81684.1"/>
    </source>
</evidence>
<keyword evidence="5" id="KW-0862">Zinc</keyword>
<dbReference type="Gene3D" id="1.10.150.900">
    <property type="match status" value="1"/>
</dbReference>
<dbReference type="Gene3D" id="3.40.630.10">
    <property type="entry name" value="Zn peptidases"/>
    <property type="match status" value="1"/>
</dbReference>